<keyword evidence="2" id="KW-1185">Reference proteome</keyword>
<dbReference type="Proteomes" id="UP001152320">
    <property type="component" value="Chromosome 2"/>
</dbReference>
<dbReference type="OrthoDB" id="10037236at2759"/>
<protein>
    <submittedName>
        <fullName evidence="1">Uncharacterized protein</fullName>
    </submittedName>
</protein>
<organism evidence="1 2">
    <name type="scientific">Holothuria leucospilota</name>
    <name type="common">Black long sea cucumber</name>
    <name type="synonym">Mertensiothuria leucospilota</name>
    <dbReference type="NCBI Taxonomy" id="206669"/>
    <lineage>
        <taxon>Eukaryota</taxon>
        <taxon>Metazoa</taxon>
        <taxon>Echinodermata</taxon>
        <taxon>Eleutherozoa</taxon>
        <taxon>Echinozoa</taxon>
        <taxon>Holothuroidea</taxon>
        <taxon>Aspidochirotacea</taxon>
        <taxon>Aspidochirotida</taxon>
        <taxon>Holothuriidae</taxon>
        <taxon>Holothuria</taxon>
    </lineage>
</organism>
<comment type="caution">
    <text evidence="1">The sequence shown here is derived from an EMBL/GenBank/DDBJ whole genome shotgun (WGS) entry which is preliminary data.</text>
</comment>
<gene>
    <name evidence="1" type="ORF">HOLleu_05751</name>
</gene>
<accession>A0A9Q1CLG3</accession>
<dbReference type="AlphaFoldDB" id="A0A9Q1CLG3"/>
<dbReference type="EMBL" id="JAIZAY010000002">
    <property type="protein sequence ID" value="KAJ8046913.1"/>
    <property type="molecule type" value="Genomic_DNA"/>
</dbReference>
<sequence length="88" mass="10311">MYRAQVESVINWCDANNLILNVTKTKEMIIDFPHNKNNKRSLIIKGQTVEVVNTFKFLGSYIYSDVNDLQWYQNSIQSISKAPQCLYY</sequence>
<evidence type="ECO:0000313" key="1">
    <source>
        <dbReference type="EMBL" id="KAJ8046913.1"/>
    </source>
</evidence>
<name>A0A9Q1CLG3_HOLLE</name>
<reference evidence="1" key="1">
    <citation type="submission" date="2021-10" db="EMBL/GenBank/DDBJ databases">
        <title>Tropical sea cucumber genome reveals ecological adaptation and Cuvierian tubules defense mechanism.</title>
        <authorList>
            <person name="Chen T."/>
        </authorList>
    </citation>
    <scope>NUCLEOTIDE SEQUENCE</scope>
    <source>
        <strain evidence="1">Nanhai2018</strain>
        <tissue evidence="1">Muscle</tissue>
    </source>
</reference>
<proteinExistence type="predicted"/>
<evidence type="ECO:0000313" key="2">
    <source>
        <dbReference type="Proteomes" id="UP001152320"/>
    </source>
</evidence>